<dbReference type="PROSITE" id="PS51898">
    <property type="entry name" value="TYR_RECOMBINASE"/>
    <property type="match status" value="1"/>
</dbReference>
<dbReference type="GO" id="GO:0003677">
    <property type="term" value="F:DNA binding"/>
    <property type="evidence" value="ECO:0007669"/>
    <property type="project" value="UniProtKB-UniRule"/>
</dbReference>
<keyword evidence="3" id="KW-0808">Transferase</keyword>
<evidence type="ECO:0000256" key="8">
    <source>
        <dbReference type="PROSITE-ProRule" id="PRU01248"/>
    </source>
</evidence>
<keyword evidence="7" id="KW-0229">DNA integration</keyword>
<gene>
    <name evidence="11" type="ORF">UFOVP350_41</name>
</gene>
<dbReference type="CDD" id="cd00397">
    <property type="entry name" value="DNA_BRE_C"/>
    <property type="match status" value="1"/>
</dbReference>
<dbReference type="PANTHER" id="PTHR30349">
    <property type="entry name" value="PHAGE INTEGRASE-RELATED"/>
    <property type="match status" value="1"/>
</dbReference>
<dbReference type="Pfam" id="PF00589">
    <property type="entry name" value="Phage_integrase"/>
    <property type="match status" value="1"/>
</dbReference>
<protein>
    <recommendedName>
        <fullName evidence="2">Integrase</fullName>
    </recommendedName>
</protein>
<evidence type="ECO:0000256" key="4">
    <source>
        <dbReference type="ARBA" id="ARBA00022801"/>
    </source>
</evidence>
<dbReference type="EMBL" id="LR796362">
    <property type="protein sequence ID" value="CAB4139094.1"/>
    <property type="molecule type" value="Genomic_DNA"/>
</dbReference>
<dbReference type="GO" id="GO:0044826">
    <property type="term" value="P:viral genome integration into host DNA"/>
    <property type="evidence" value="ECO:0007669"/>
    <property type="project" value="UniProtKB-KW"/>
</dbReference>
<keyword evidence="7" id="KW-1179">Viral genome integration</keyword>
<feature type="domain" description="Core-binding (CB)" evidence="10">
    <location>
        <begin position="125"/>
        <end position="211"/>
    </location>
</feature>
<keyword evidence="6" id="KW-0233">DNA recombination</keyword>
<dbReference type="Gene3D" id="1.10.150.130">
    <property type="match status" value="1"/>
</dbReference>
<feature type="domain" description="Tyr recombinase" evidence="9">
    <location>
        <begin position="232"/>
        <end position="418"/>
    </location>
</feature>
<dbReference type="GO" id="GO:0075713">
    <property type="term" value="P:establishment of integrated proviral latency"/>
    <property type="evidence" value="ECO:0007669"/>
    <property type="project" value="UniProtKB-KW"/>
</dbReference>
<keyword evidence="5 8" id="KW-0238">DNA-binding</keyword>
<dbReference type="GO" id="GO:0016740">
    <property type="term" value="F:transferase activity"/>
    <property type="evidence" value="ECO:0007669"/>
    <property type="project" value="UniProtKB-KW"/>
</dbReference>
<keyword evidence="7" id="KW-1160">Virus entry into host cell</keyword>
<sequence length="419" mass="48882">MHHSSPQQEDGIPLSPLPAEFLSIHEALSDLLHYRDTFGTNSERMIPNFKPARFFSGGDEPRIEYYVLDPKTNQLVRKKHKLKRIIKQQGKKAERIAADLCAQFNAKLTAGWNPHLEHRGRNHRATWHEAITFYSRHIAALSAESHRTYNSHIRMFGQWLRTTGRLASPISLLRKSDAMEFMQYRLNRYQISARTYNNNCRTLNSIFNYLMEYQYVSTNPFTGIKPMPQREKIRKVIPSPWIHRIITWFEAHVPAMAIVVRMIYYTGMRPTELTRMQRSNLLLDEAIILLRPDQSKNKKSEPVTIPPALLHILRQHFAELPQNYFLFSSPGQFLPGTRQINARKFDKAWTRMRRALNAPQEYQLYSMKDTGIVDFLSENIDPHAVMHQFRHSSLDVTSKYLPLAKPTANPQILVKLPKV</sequence>
<reference evidence="11" key="1">
    <citation type="submission" date="2020-04" db="EMBL/GenBank/DDBJ databases">
        <authorList>
            <person name="Chiriac C."/>
            <person name="Salcher M."/>
            <person name="Ghai R."/>
            <person name="Kavagutti S V."/>
        </authorList>
    </citation>
    <scope>NUCLEOTIDE SEQUENCE</scope>
</reference>
<dbReference type="Gene3D" id="1.10.443.10">
    <property type="entry name" value="Intergrase catalytic core"/>
    <property type="match status" value="1"/>
</dbReference>
<dbReference type="PANTHER" id="PTHR30349:SF41">
    <property type="entry name" value="INTEGRASE_RECOMBINASE PROTEIN MJ0367-RELATED"/>
    <property type="match status" value="1"/>
</dbReference>
<evidence type="ECO:0000256" key="7">
    <source>
        <dbReference type="ARBA" id="ARBA00023195"/>
    </source>
</evidence>
<dbReference type="GO" id="GO:0006310">
    <property type="term" value="P:DNA recombination"/>
    <property type="evidence" value="ECO:0007669"/>
    <property type="project" value="UniProtKB-KW"/>
</dbReference>
<dbReference type="InterPro" id="IPR044068">
    <property type="entry name" value="CB"/>
</dbReference>
<organism evidence="11">
    <name type="scientific">uncultured Caudovirales phage</name>
    <dbReference type="NCBI Taxonomy" id="2100421"/>
    <lineage>
        <taxon>Viruses</taxon>
        <taxon>Duplodnaviria</taxon>
        <taxon>Heunggongvirae</taxon>
        <taxon>Uroviricota</taxon>
        <taxon>Caudoviricetes</taxon>
        <taxon>Peduoviridae</taxon>
        <taxon>Maltschvirus</taxon>
        <taxon>Maltschvirus maltsch</taxon>
    </lineage>
</organism>
<dbReference type="InterPro" id="IPR050090">
    <property type="entry name" value="Tyrosine_recombinase_XerCD"/>
</dbReference>
<proteinExistence type="inferred from homology"/>
<accession>A0A6J5LWU4</accession>
<dbReference type="InterPro" id="IPR013762">
    <property type="entry name" value="Integrase-like_cat_sf"/>
</dbReference>
<evidence type="ECO:0000259" key="10">
    <source>
        <dbReference type="PROSITE" id="PS51900"/>
    </source>
</evidence>
<dbReference type="InterPro" id="IPR010998">
    <property type="entry name" value="Integrase_recombinase_N"/>
</dbReference>
<evidence type="ECO:0000256" key="2">
    <source>
        <dbReference type="ARBA" id="ARBA00016082"/>
    </source>
</evidence>
<dbReference type="GO" id="GO:0016787">
    <property type="term" value="F:hydrolase activity"/>
    <property type="evidence" value="ECO:0007669"/>
    <property type="project" value="UniProtKB-KW"/>
</dbReference>
<dbReference type="InterPro" id="IPR011010">
    <property type="entry name" value="DNA_brk_join_enz"/>
</dbReference>
<dbReference type="SUPFAM" id="SSF56349">
    <property type="entry name" value="DNA breaking-rejoining enzymes"/>
    <property type="match status" value="1"/>
</dbReference>
<evidence type="ECO:0000259" key="9">
    <source>
        <dbReference type="PROSITE" id="PS51898"/>
    </source>
</evidence>
<dbReference type="PROSITE" id="PS51900">
    <property type="entry name" value="CB"/>
    <property type="match status" value="1"/>
</dbReference>
<dbReference type="GO" id="GO:0015074">
    <property type="term" value="P:DNA integration"/>
    <property type="evidence" value="ECO:0007669"/>
    <property type="project" value="InterPro"/>
</dbReference>
<evidence type="ECO:0000313" key="11">
    <source>
        <dbReference type="EMBL" id="CAB4139094.1"/>
    </source>
</evidence>
<keyword evidence="4" id="KW-0378">Hydrolase</keyword>
<comment type="similarity">
    <text evidence="1">Belongs to the 'phage' integrase family.</text>
</comment>
<evidence type="ECO:0000256" key="1">
    <source>
        <dbReference type="ARBA" id="ARBA00008857"/>
    </source>
</evidence>
<name>A0A6J5LWU4_9CAUD</name>
<evidence type="ECO:0000256" key="6">
    <source>
        <dbReference type="ARBA" id="ARBA00023172"/>
    </source>
</evidence>
<evidence type="ECO:0000256" key="5">
    <source>
        <dbReference type="ARBA" id="ARBA00023125"/>
    </source>
</evidence>
<dbReference type="InterPro" id="IPR002104">
    <property type="entry name" value="Integrase_catalytic"/>
</dbReference>
<evidence type="ECO:0000256" key="3">
    <source>
        <dbReference type="ARBA" id="ARBA00022679"/>
    </source>
</evidence>